<keyword evidence="3" id="KW-0645">Protease</keyword>
<name>A0A934V6T8_9PSEU</name>
<dbReference type="EMBL" id="JAENJH010000005">
    <property type="protein sequence ID" value="MBK1787029.1"/>
    <property type="molecule type" value="Genomic_DNA"/>
</dbReference>
<dbReference type="GO" id="GO:0006508">
    <property type="term" value="P:proteolysis"/>
    <property type="evidence" value="ECO:0007669"/>
    <property type="project" value="InterPro"/>
</dbReference>
<reference evidence="5" key="1">
    <citation type="submission" date="2020-12" db="EMBL/GenBank/DDBJ databases">
        <title>Prauserella sp. ASG 168, a novel actinomycete isolated from cave rock.</title>
        <authorList>
            <person name="Suriyachadkun C."/>
        </authorList>
    </citation>
    <scope>NUCLEOTIDE SEQUENCE</scope>
    <source>
        <strain evidence="5">ASG 168</strain>
    </source>
</reference>
<comment type="caution">
    <text evidence="5">The sequence shown here is derived from an EMBL/GenBank/DDBJ whole genome shotgun (WGS) entry which is preliminary data.</text>
</comment>
<keyword evidence="6" id="KW-1185">Reference proteome</keyword>
<evidence type="ECO:0000256" key="2">
    <source>
        <dbReference type="ARBA" id="ARBA00022801"/>
    </source>
</evidence>
<dbReference type="Pfam" id="PF00326">
    <property type="entry name" value="Peptidase_S9"/>
    <property type="match status" value="1"/>
</dbReference>
<dbReference type="Proteomes" id="UP000635245">
    <property type="component" value="Unassembled WGS sequence"/>
</dbReference>
<gene>
    <name evidence="5" type="ORF">JHE00_22115</name>
</gene>
<evidence type="ECO:0000313" key="6">
    <source>
        <dbReference type="Proteomes" id="UP000635245"/>
    </source>
</evidence>
<dbReference type="InterPro" id="IPR011042">
    <property type="entry name" value="6-blade_b-propeller_TolB-like"/>
</dbReference>
<evidence type="ECO:0000313" key="5">
    <source>
        <dbReference type="EMBL" id="MBK1787029.1"/>
    </source>
</evidence>
<dbReference type="InterPro" id="IPR011659">
    <property type="entry name" value="WD40"/>
</dbReference>
<keyword evidence="1" id="KW-0732">Signal</keyword>
<proteinExistence type="predicted"/>
<dbReference type="SUPFAM" id="SSF82171">
    <property type="entry name" value="DPP6 N-terminal domain-like"/>
    <property type="match status" value="1"/>
</dbReference>
<evidence type="ECO:0000256" key="1">
    <source>
        <dbReference type="ARBA" id="ARBA00022729"/>
    </source>
</evidence>
<sequence length="674" mass="72423">MATIDPYSDLDAFAALPRLGELALSPDGHRLVVGVSTPERGRHRYSTALWELDPSCESPARRLTRSDDGESAPAFTPSGDLLFLSARPGSGGDPDVAALWLQPAAGGDARVVAALPGGVTGVVVGADGTLAAGSAMLPSASATAEDRRLRAAREDAGVAAILHEQPQVRFWDRDLGPARTRLFAASPGGTVPENGLGLRDLTGHVGSALASECTWDLTPDGRTVVTAWAVPEPGGSERLTLVAIDIATGERTTLADDPDHDYAAPRVSPDGTLVAVEVRQRFTIDHPGDRWLGVLPLDGGDSRVLARDWDRWPKAPRWTPDGTALIVVADEHGRAPLWRVDLATGRHTRLTPDHGAYTDLAVAPDGHWGYALRSAVDSPPAPVRVALDGSGTVQPLLGPAEALGLSVAPVGRLEEVSTTAADGATVRAWLALPDHADEPLPLLLQIHGGPVMSANVWTWRWNPWVLVARGYAVLMPDYALSTGYGTDFIRRGWGEWGGTPYTDLMSITDAVQQRPDIDASRSAAIGASYGGYMVNWIAGHTDRFDAIVTLASIWAMDQTLATTDTPSVWAREMTARAARANSPHRFADAITTPMLVGHGDLDYRVPIGEGLRLWWDLASRSETADMGPHKFLYFPDEGHWILKPSHSTLWYETMLAFLDHHVLGREWRRPALLG</sequence>
<dbReference type="Gene3D" id="2.120.10.30">
    <property type="entry name" value="TolB, C-terminal domain"/>
    <property type="match status" value="1"/>
</dbReference>
<dbReference type="Gene3D" id="2.140.10.30">
    <property type="entry name" value="Dipeptidylpeptidase IV, N-terminal domain"/>
    <property type="match status" value="1"/>
</dbReference>
<dbReference type="Pfam" id="PF07676">
    <property type="entry name" value="PD40"/>
    <property type="match status" value="1"/>
</dbReference>
<dbReference type="RefSeq" id="WP_200321128.1">
    <property type="nucleotide sequence ID" value="NZ_JAENJH010000005.1"/>
</dbReference>
<keyword evidence="3" id="KW-0720">Serine protease</keyword>
<dbReference type="GO" id="GO:0004252">
    <property type="term" value="F:serine-type endopeptidase activity"/>
    <property type="evidence" value="ECO:0007669"/>
    <property type="project" value="TreeGrafter"/>
</dbReference>
<protein>
    <submittedName>
        <fullName evidence="5">S9 family peptidase</fullName>
    </submittedName>
</protein>
<keyword evidence="2" id="KW-0378">Hydrolase</keyword>
<dbReference type="PANTHER" id="PTHR42776">
    <property type="entry name" value="SERINE PEPTIDASE S9 FAMILY MEMBER"/>
    <property type="match status" value="1"/>
</dbReference>
<dbReference type="InterPro" id="IPR001375">
    <property type="entry name" value="Peptidase_S9_cat"/>
</dbReference>
<feature type="domain" description="Peptidase S9 prolyl oligopeptidase catalytic" evidence="4">
    <location>
        <begin position="457"/>
        <end position="662"/>
    </location>
</feature>
<dbReference type="AlphaFoldDB" id="A0A934V6T8"/>
<dbReference type="Gene3D" id="3.40.50.1820">
    <property type="entry name" value="alpha/beta hydrolase"/>
    <property type="match status" value="1"/>
</dbReference>
<evidence type="ECO:0000259" key="4">
    <source>
        <dbReference type="Pfam" id="PF00326"/>
    </source>
</evidence>
<accession>A0A934V6T8</accession>
<organism evidence="5 6">
    <name type="scientific">Prauserella cavernicola</name>
    <dbReference type="NCBI Taxonomy" id="2800127"/>
    <lineage>
        <taxon>Bacteria</taxon>
        <taxon>Bacillati</taxon>
        <taxon>Actinomycetota</taxon>
        <taxon>Actinomycetes</taxon>
        <taxon>Pseudonocardiales</taxon>
        <taxon>Pseudonocardiaceae</taxon>
        <taxon>Prauserella</taxon>
    </lineage>
</organism>
<dbReference type="PANTHER" id="PTHR42776:SF13">
    <property type="entry name" value="DIPEPTIDYL-PEPTIDASE 5"/>
    <property type="match status" value="1"/>
</dbReference>
<dbReference type="InterPro" id="IPR029058">
    <property type="entry name" value="AB_hydrolase_fold"/>
</dbReference>
<dbReference type="SUPFAM" id="SSF53474">
    <property type="entry name" value="alpha/beta-Hydrolases"/>
    <property type="match status" value="1"/>
</dbReference>
<evidence type="ECO:0000256" key="3">
    <source>
        <dbReference type="ARBA" id="ARBA00022825"/>
    </source>
</evidence>